<dbReference type="Gene3D" id="1.10.3730.20">
    <property type="match status" value="1"/>
</dbReference>
<evidence type="ECO:0000256" key="6">
    <source>
        <dbReference type="SAM" id="MobiDB-lite"/>
    </source>
</evidence>
<reference evidence="9 10" key="1">
    <citation type="submission" date="2023-07" db="EMBL/GenBank/DDBJ databases">
        <authorList>
            <person name="Peeters C."/>
        </authorList>
    </citation>
    <scope>NUCLEOTIDE SEQUENCE [LARGE SCALE GENOMIC DNA]</scope>
    <source>
        <strain evidence="9 10">LMG 18091</strain>
    </source>
</reference>
<evidence type="ECO:0000313" key="9">
    <source>
        <dbReference type="EMBL" id="CAJ0696497.1"/>
    </source>
</evidence>
<dbReference type="InterPro" id="IPR000620">
    <property type="entry name" value="EamA_dom"/>
</dbReference>
<dbReference type="PANTHER" id="PTHR42920:SF5">
    <property type="entry name" value="EAMA DOMAIN-CONTAINING PROTEIN"/>
    <property type="match status" value="1"/>
</dbReference>
<dbReference type="SUPFAM" id="SSF103481">
    <property type="entry name" value="Multidrug resistance efflux transporter EmrE"/>
    <property type="match status" value="2"/>
</dbReference>
<keyword evidence="10" id="KW-1185">Reference proteome</keyword>
<dbReference type="AlphaFoldDB" id="A0AAD2AZQ6"/>
<dbReference type="InterPro" id="IPR037185">
    <property type="entry name" value="EmrE-like"/>
</dbReference>
<evidence type="ECO:0000256" key="5">
    <source>
        <dbReference type="ARBA" id="ARBA00023136"/>
    </source>
</evidence>
<proteinExistence type="predicted"/>
<feature type="region of interest" description="Disordered" evidence="6">
    <location>
        <begin position="38"/>
        <end position="62"/>
    </location>
</feature>
<evidence type="ECO:0000256" key="2">
    <source>
        <dbReference type="ARBA" id="ARBA00022475"/>
    </source>
</evidence>
<evidence type="ECO:0000256" key="1">
    <source>
        <dbReference type="ARBA" id="ARBA00004651"/>
    </source>
</evidence>
<feature type="transmembrane region" description="Helical" evidence="7">
    <location>
        <begin position="333"/>
        <end position="350"/>
    </location>
</feature>
<evidence type="ECO:0000256" key="3">
    <source>
        <dbReference type="ARBA" id="ARBA00022692"/>
    </source>
</evidence>
<keyword evidence="4 7" id="KW-1133">Transmembrane helix</keyword>
<feature type="transmembrane region" description="Helical" evidence="7">
    <location>
        <begin position="69"/>
        <end position="90"/>
    </location>
</feature>
<keyword evidence="3 7" id="KW-0812">Transmembrane</keyword>
<keyword evidence="2" id="KW-1003">Cell membrane</keyword>
<protein>
    <recommendedName>
        <fullName evidence="8">EamA domain-containing protein</fullName>
    </recommendedName>
</protein>
<evidence type="ECO:0000259" key="8">
    <source>
        <dbReference type="Pfam" id="PF00892"/>
    </source>
</evidence>
<dbReference type="PANTHER" id="PTHR42920">
    <property type="entry name" value="OS03G0707200 PROTEIN-RELATED"/>
    <property type="match status" value="1"/>
</dbReference>
<feature type="transmembrane region" description="Helical" evidence="7">
    <location>
        <begin position="138"/>
        <end position="156"/>
    </location>
</feature>
<feature type="transmembrane region" description="Helical" evidence="7">
    <location>
        <begin position="96"/>
        <end position="117"/>
    </location>
</feature>
<keyword evidence="5 7" id="KW-0472">Membrane</keyword>
<dbReference type="EMBL" id="CATWAF010000003">
    <property type="protein sequence ID" value="CAJ0696497.1"/>
    <property type="molecule type" value="Genomic_DNA"/>
</dbReference>
<dbReference type="GO" id="GO:0005886">
    <property type="term" value="C:plasma membrane"/>
    <property type="evidence" value="ECO:0007669"/>
    <property type="project" value="UniProtKB-SubCell"/>
</dbReference>
<evidence type="ECO:0000256" key="4">
    <source>
        <dbReference type="ARBA" id="ARBA00022989"/>
    </source>
</evidence>
<feature type="domain" description="EamA" evidence="8">
    <location>
        <begin position="68"/>
        <end position="202"/>
    </location>
</feature>
<feature type="transmembrane region" description="Helical" evidence="7">
    <location>
        <begin position="277"/>
        <end position="300"/>
    </location>
</feature>
<accession>A0AAD2AZQ6</accession>
<name>A0AAD2AZQ6_9RALS</name>
<feature type="compositionally biased region" description="Low complexity" evidence="6">
    <location>
        <begin position="51"/>
        <end position="62"/>
    </location>
</feature>
<feature type="transmembrane region" description="Helical" evidence="7">
    <location>
        <begin position="186"/>
        <end position="203"/>
    </location>
</feature>
<sequence>MQARLYGGPGRIQAKPVPRAAHPAPERFVEFQYNRRRSPTPLASLPRPAVTTASSASSRSARTTDTGGLLLASAGAVLFSAKAIVAKLMYRYQVDAVMVITLRMLLAAPLFMAMGWWQSRGAEPLTVPDRWRIVGLGLIGYYLSSFLDFLGLQYITAGLERLILFLTPSFVLLITSTVFKRRITGLQWVSLALAYAGIVLVFAHDLNLGGNNVWLGGGLVLASAISYGIYLLASGELVKRVGSMRLVAYAMCVSTAACIVQFLVLRPVSALVLPWQVYGLSAINSVFCTVAPVTMTMMAVARVGAPVASQAGMIGPVSTLLLGWWLLGEPITIWQIAGSALVLSGMALLSRRRG</sequence>
<feature type="transmembrane region" description="Helical" evidence="7">
    <location>
        <begin position="246"/>
        <end position="265"/>
    </location>
</feature>
<comment type="subcellular location">
    <subcellularLocation>
        <location evidence="1">Cell membrane</location>
        <topology evidence="1">Multi-pass membrane protein</topology>
    </subcellularLocation>
</comment>
<comment type="caution">
    <text evidence="9">The sequence shown here is derived from an EMBL/GenBank/DDBJ whole genome shotgun (WGS) entry which is preliminary data.</text>
</comment>
<evidence type="ECO:0000256" key="7">
    <source>
        <dbReference type="SAM" id="Phobius"/>
    </source>
</evidence>
<dbReference type="Pfam" id="PF00892">
    <property type="entry name" value="EamA"/>
    <property type="match status" value="2"/>
</dbReference>
<dbReference type="Proteomes" id="UP001189915">
    <property type="component" value="Unassembled WGS sequence"/>
</dbReference>
<gene>
    <name evidence="9" type="ORF">LMG18091_02295</name>
</gene>
<feature type="transmembrane region" description="Helical" evidence="7">
    <location>
        <begin position="215"/>
        <end position="234"/>
    </location>
</feature>
<evidence type="ECO:0000313" key="10">
    <source>
        <dbReference type="Proteomes" id="UP001189915"/>
    </source>
</evidence>
<organism evidence="9 10">
    <name type="scientific">Ralstonia wenshanensis</name>
    <dbReference type="NCBI Taxonomy" id="2842456"/>
    <lineage>
        <taxon>Bacteria</taxon>
        <taxon>Pseudomonadati</taxon>
        <taxon>Pseudomonadota</taxon>
        <taxon>Betaproteobacteria</taxon>
        <taxon>Burkholderiales</taxon>
        <taxon>Burkholderiaceae</taxon>
        <taxon>Ralstonia</taxon>
    </lineage>
</organism>
<feature type="transmembrane region" description="Helical" evidence="7">
    <location>
        <begin position="162"/>
        <end position="179"/>
    </location>
</feature>
<feature type="transmembrane region" description="Helical" evidence="7">
    <location>
        <begin position="307"/>
        <end position="327"/>
    </location>
</feature>
<feature type="domain" description="EamA" evidence="8">
    <location>
        <begin position="216"/>
        <end position="350"/>
    </location>
</feature>
<dbReference type="InterPro" id="IPR051258">
    <property type="entry name" value="Diverse_Substrate_Transporter"/>
</dbReference>